<accession>A0A285P1F4</accession>
<dbReference type="CDD" id="cd11586">
    <property type="entry name" value="VbhA_like"/>
    <property type="match status" value="1"/>
</dbReference>
<evidence type="ECO:0000313" key="2">
    <source>
        <dbReference type="Proteomes" id="UP000219356"/>
    </source>
</evidence>
<name>A0A285P1F4_9BACI</name>
<evidence type="ECO:0000313" key="1">
    <source>
        <dbReference type="EMBL" id="SNZ15555.1"/>
    </source>
</evidence>
<organism evidence="1 2">
    <name type="scientific">Terribacillus aidingensis</name>
    <dbReference type="NCBI Taxonomy" id="586416"/>
    <lineage>
        <taxon>Bacteria</taxon>
        <taxon>Bacillati</taxon>
        <taxon>Bacillota</taxon>
        <taxon>Bacilli</taxon>
        <taxon>Bacillales</taxon>
        <taxon>Bacillaceae</taxon>
        <taxon>Terribacillus</taxon>
    </lineage>
</organism>
<reference evidence="2" key="1">
    <citation type="submission" date="2017-09" db="EMBL/GenBank/DDBJ databases">
        <authorList>
            <person name="Varghese N."/>
            <person name="Submissions S."/>
        </authorList>
    </citation>
    <scope>NUCLEOTIDE SEQUENCE [LARGE SCALE GENOMIC DNA]</scope>
    <source>
        <strain evidence="2">CGMCC 1.8913</strain>
    </source>
</reference>
<dbReference type="EMBL" id="OBEK01000004">
    <property type="protein sequence ID" value="SNZ15555.1"/>
    <property type="molecule type" value="Genomic_DNA"/>
</dbReference>
<gene>
    <name evidence="1" type="ORF">SAMN05421503_2664</name>
</gene>
<keyword evidence="2" id="KW-1185">Reference proteome</keyword>
<dbReference type="AlphaFoldDB" id="A0A285P1F4"/>
<dbReference type="RefSeq" id="WP_179637051.1">
    <property type="nucleotide sequence ID" value="NZ_OBEK01000004.1"/>
</dbReference>
<sequence>MAHQKIEKAMNSAKANLALEGMTVSEQQEELVRAALEGRLSNEDFIEKVKKLAYE</sequence>
<dbReference type="InterPro" id="IPR043038">
    <property type="entry name" value="VbhA_sf"/>
</dbReference>
<dbReference type="Proteomes" id="UP000219356">
    <property type="component" value="Unassembled WGS sequence"/>
</dbReference>
<evidence type="ECO:0008006" key="3">
    <source>
        <dbReference type="Google" id="ProtNLM"/>
    </source>
</evidence>
<proteinExistence type="predicted"/>
<protein>
    <recommendedName>
        <fullName evidence="3">Antitoxin VbhA domain-containing protein</fullName>
    </recommendedName>
</protein>
<dbReference type="Gene3D" id="1.10.8.1050">
    <property type="entry name" value="Antitoxin VbhA-like"/>
    <property type="match status" value="1"/>
</dbReference>
<dbReference type="InterPro" id="IPR033788">
    <property type="entry name" value="VbhA-like"/>
</dbReference>